<dbReference type="EMBL" id="CM035434">
    <property type="protein sequence ID" value="KAH7292397.1"/>
    <property type="molecule type" value="Genomic_DNA"/>
</dbReference>
<dbReference type="OrthoDB" id="70161at2759"/>
<proteinExistence type="predicted"/>
<feature type="compositionally biased region" description="Low complexity" evidence="2">
    <location>
        <begin position="397"/>
        <end position="406"/>
    </location>
</feature>
<evidence type="ECO:0000313" key="5">
    <source>
        <dbReference type="Proteomes" id="UP000825935"/>
    </source>
</evidence>
<dbReference type="EMBL" id="CM035434">
    <property type="protein sequence ID" value="KAH7292394.1"/>
    <property type="molecule type" value="Genomic_DNA"/>
</dbReference>
<accession>A0A8T2R909</accession>
<dbReference type="EMBL" id="CM035434">
    <property type="protein sequence ID" value="KAH7292392.1"/>
    <property type="molecule type" value="Genomic_DNA"/>
</dbReference>
<feature type="region of interest" description="Disordered" evidence="2">
    <location>
        <begin position="386"/>
        <end position="449"/>
    </location>
</feature>
<dbReference type="GO" id="GO:0034727">
    <property type="term" value="P:piecemeal microautophagy of the nucleus"/>
    <property type="evidence" value="ECO:0007669"/>
    <property type="project" value="TreeGrafter"/>
</dbReference>
<reference evidence="4" key="1">
    <citation type="submission" date="2021-08" db="EMBL/GenBank/DDBJ databases">
        <title>WGS assembly of Ceratopteris richardii.</title>
        <authorList>
            <person name="Marchant D.B."/>
            <person name="Chen G."/>
            <person name="Jenkins J."/>
            <person name="Shu S."/>
            <person name="Leebens-Mack J."/>
            <person name="Grimwood J."/>
            <person name="Schmutz J."/>
            <person name="Soltis P."/>
            <person name="Soltis D."/>
            <person name="Chen Z.-H."/>
        </authorList>
    </citation>
    <scope>NUCLEOTIDE SEQUENCE</scope>
    <source>
        <strain evidence="4">Whitten #5841</strain>
        <tissue evidence="4">Leaf</tissue>
    </source>
</reference>
<protein>
    <recommendedName>
        <fullName evidence="3">Autophagy-related protein 13 N-terminal domain-containing protein</fullName>
    </recommendedName>
</protein>
<feature type="compositionally biased region" description="Pro residues" evidence="2">
    <location>
        <begin position="407"/>
        <end position="418"/>
    </location>
</feature>
<dbReference type="EMBL" id="CM035434">
    <property type="protein sequence ID" value="KAH7292393.1"/>
    <property type="molecule type" value="Genomic_DNA"/>
</dbReference>
<dbReference type="Gene3D" id="3.30.900.10">
    <property type="entry name" value="HORMA domain"/>
    <property type="match status" value="1"/>
</dbReference>
<dbReference type="GO" id="GO:0000423">
    <property type="term" value="P:mitophagy"/>
    <property type="evidence" value="ECO:0007669"/>
    <property type="project" value="TreeGrafter"/>
</dbReference>
<gene>
    <name evidence="4" type="ORF">KP509_29G066100</name>
</gene>
<dbReference type="AlphaFoldDB" id="A0A8T2R909"/>
<dbReference type="GO" id="GO:0005829">
    <property type="term" value="C:cytosol"/>
    <property type="evidence" value="ECO:0007669"/>
    <property type="project" value="TreeGrafter"/>
</dbReference>
<comment type="caution">
    <text evidence="4">The sequence shown here is derived from an EMBL/GenBank/DDBJ whole genome shotgun (WGS) entry which is preliminary data.</text>
</comment>
<organism evidence="4 5">
    <name type="scientific">Ceratopteris richardii</name>
    <name type="common">Triangle waterfern</name>
    <dbReference type="NCBI Taxonomy" id="49495"/>
    <lineage>
        <taxon>Eukaryota</taxon>
        <taxon>Viridiplantae</taxon>
        <taxon>Streptophyta</taxon>
        <taxon>Embryophyta</taxon>
        <taxon>Tracheophyta</taxon>
        <taxon>Polypodiopsida</taxon>
        <taxon>Polypodiidae</taxon>
        <taxon>Polypodiales</taxon>
        <taxon>Pteridineae</taxon>
        <taxon>Pteridaceae</taxon>
        <taxon>Parkerioideae</taxon>
        <taxon>Ceratopteris</taxon>
    </lineage>
</organism>
<feature type="region of interest" description="Disordered" evidence="2">
    <location>
        <begin position="575"/>
        <end position="641"/>
    </location>
</feature>
<feature type="compositionally biased region" description="Low complexity" evidence="2">
    <location>
        <begin position="510"/>
        <end position="522"/>
    </location>
</feature>
<dbReference type="EMBL" id="CM035434">
    <property type="protein sequence ID" value="KAH7292396.1"/>
    <property type="molecule type" value="Genomic_DNA"/>
</dbReference>
<dbReference type="OMA" id="ETWNNNI"/>
<dbReference type="GO" id="GO:0000407">
    <property type="term" value="C:phagophore assembly site"/>
    <property type="evidence" value="ECO:0007669"/>
    <property type="project" value="TreeGrafter"/>
</dbReference>
<evidence type="ECO:0000313" key="4">
    <source>
        <dbReference type="EMBL" id="KAH7292397.1"/>
    </source>
</evidence>
<name>A0A8T2R909_CERRI</name>
<sequence>MASSSSHAPERSKVEQIVVEFFAKSLHIILESRIPALGGESDYLGSSASSSNSGPKTRDRWFNLALGDCTAALENFEPWRRSLSDPMVVDILLYNSSVIESKPSGPPVGTSEHLSWEKAGTSLEHEDSSMVNKPTTLERWTVQFDQRKRTNAFSSSQALKVASRVKQATGRDAGRLGSGETHEAQVDTKKEDAVSGLRLQKVGVDESRGKGEASLPAHVTEVSAVYKRTVIMLRSLYSTCRLLPAYRIFKMSSSSTNCCDFYLDYRMLSTVTPLTEHDNRDMSVFSFTPVETAFGRMSLSVQYRLSTSVIELRVVPSILPRIIPDYVGSPTTDPLKRFTGEPHSLPASGMCLGQGMHLIALRSSLQNSPPYPGLDRRHSWSGRIHQMQPALQPPSSPSYRISRSPSPSYPFHPSPPHTPSYSPLSCKQQCSDLSPSPITSPHSSADRHTGIGIKASQPISIDRHLSPPFSPSPSPSPPTLYRGSDPVSIPRPSQLRGSKLSLGDPHQRSSRNLLPPLSPSSRKAGVILRSSSESPRHSGHLLHALQSRSFESSSQLQTLHGDRCNQIWINEGPPYTSENSLLGQQTFSGSSSKTALGDDGEDDDFSCPFAVDDVDGEEKKGRDEAPGSSASSGSMQQRSPDAAVGALIRIINSAPPLRHSSHTAVEAEALMIGGVERNVDRTPRSASPEIRTRLSSTEFPDRKMAAEALEELQLYKNLRDLMLMRQDDVKLVSSGINASPG</sequence>
<dbReference type="EMBL" id="CM035434">
    <property type="protein sequence ID" value="KAH7292395.1"/>
    <property type="molecule type" value="Genomic_DNA"/>
</dbReference>
<dbReference type="EMBL" id="CM035434">
    <property type="protein sequence ID" value="KAH7292399.1"/>
    <property type="molecule type" value="Genomic_DNA"/>
</dbReference>
<keyword evidence="5" id="KW-1185">Reference proteome</keyword>
<feature type="compositionally biased region" description="Polar residues" evidence="2">
    <location>
        <begin position="576"/>
        <end position="594"/>
    </location>
</feature>
<dbReference type="Pfam" id="PF10033">
    <property type="entry name" value="ATG13"/>
    <property type="match status" value="2"/>
</dbReference>
<evidence type="ECO:0000259" key="3">
    <source>
        <dbReference type="Pfam" id="PF10033"/>
    </source>
</evidence>
<dbReference type="PANTHER" id="PTHR13430">
    <property type="match status" value="1"/>
</dbReference>
<feature type="compositionally biased region" description="Pro residues" evidence="2">
    <location>
        <begin position="468"/>
        <end position="478"/>
    </location>
</feature>
<dbReference type="EMBL" id="CM035434">
    <property type="protein sequence ID" value="KAH7292398.1"/>
    <property type="molecule type" value="Genomic_DNA"/>
</dbReference>
<dbReference type="GO" id="GO:0034497">
    <property type="term" value="P:protein localization to phagophore assembly site"/>
    <property type="evidence" value="ECO:0007669"/>
    <property type="project" value="TreeGrafter"/>
</dbReference>
<dbReference type="InterPro" id="IPR040182">
    <property type="entry name" value="ATG13"/>
</dbReference>
<evidence type="ECO:0000256" key="2">
    <source>
        <dbReference type="SAM" id="MobiDB-lite"/>
    </source>
</evidence>
<dbReference type="GO" id="GO:1990316">
    <property type="term" value="C:Atg1/ULK1 kinase complex"/>
    <property type="evidence" value="ECO:0007669"/>
    <property type="project" value="InterPro"/>
</dbReference>
<feature type="compositionally biased region" description="Polar residues" evidence="2">
    <location>
        <begin position="426"/>
        <end position="443"/>
    </location>
</feature>
<feature type="compositionally biased region" description="Low complexity" evidence="2">
    <location>
        <begin position="626"/>
        <end position="640"/>
    </location>
</feature>
<dbReference type="InterPro" id="IPR036570">
    <property type="entry name" value="HORMA_dom_sf"/>
</dbReference>
<feature type="region of interest" description="Disordered" evidence="2">
    <location>
        <begin position="461"/>
        <end position="539"/>
    </location>
</feature>
<dbReference type="EMBL" id="CM035434">
    <property type="protein sequence ID" value="KAH7292400.1"/>
    <property type="molecule type" value="Genomic_DNA"/>
</dbReference>
<evidence type="ECO:0000256" key="1">
    <source>
        <dbReference type="ARBA" id="ARBA00023006"/>
    </source>
</evidence>
<feature type="domain" description="Autophagy-related protein 13 N-terminal" evidence="3">
    <location>
        <begin position="20"/>
        <end position="167"/>
    </location>
</feature>
<dbReference type="PANTHER" id="PTHR13430:SF4">
    <property type="entry name" value="AUTOPHAGY-RELATED PROTEIN 13"/>
    <property type="match status" value="1"/>
</dbReference>
<feature type="domain" description="Autophagy-related protein 13 N-terminal" evidence="3">
    <location>
        <begin position="215"/>
        <end position="306"/>
    </location>
</feature>
<dbReference type="Proteomes" id="UP000825935">
    <property type="component" value="Chromosome 29"/>
</dbReference>
<keyword evidence="1" id="KW-0072">Autophagy</keyword>
<dbReference type="InterPro" id="IPR018731">
    <property type="entry name" value="Atg13_N"/>
</dbReference>